<organism evidence="10 11">
    <name type="scientific">Helicobacter brantae</name>
    <dbReference type="NCBI Taxonomy" id="375927"/>
    <lineage>
        <taxon>Bacteria</taxon>
        <taxon>Pseudomonadati</taxon>
        <taxon>Campylobacterota</taxon>
        <taxon>Epsilonproteobacteria</taxon>
        <taxon>Campylobacterales</taxon>
        <taxon>Helicobacteraceae</taxon>
        <taxon>Helicobacter</taxon>
    </lineage>
</organism>
<comment type="caution">
    <text evidence="10">The sequence shown here is derived from an EMBL/GenBank/DDBJ whole genome shotgun (WGS) entry which is preliminary data.</text>
</comment>
<dbReference type="Pfam" id="PF12327">
    <property type="entry name" value="FtsZ_C"/>
    <property type="match status" value="1"/>
</dbReference>
<keyword evidence="4" id="KW-0963">Cytoplasm</keyword>
<dbReference type="GO" id="GO:0032153">
    <property type="term" value="C:cell division site"/>
    <property type="evidence" value="ECO:0007669"/>
    <property type="project" value="UniProtKB-UniRule"/>
</dbReference>
<feature type="binding site" evidence="4">
    <location>
        <position position="192"/>
    </location>
    <ligand>
        <name>GTP</name>
        <dbReference type="ChEBI" id="CHEBI:37565"/>
    </ligand>
</feature>
<dbReference type="Gene3D" id="3.40.50.1440">
    <property type="entry name" value="Tubulin/FtsZ, GTPase domain"/>
    <property type="match status" value="1"/>
</dbReference>
<dbReference type="OrthoDB" id="9813375at2"/>
<evidence type="ECO:0000256" key="7">
    <source>
        <dbReference type="SAM" id="MobiDB-lite"/>
    </source>
</evidence>
<keyword evidence="11" id="KW-1185">Reference proteome</keyword>
<keyword evidence="2 4" id="KW-0547">Nucleotide-binding</keyword>
<evidence type="ECO:0000256" key="6">
    <source>
        <dbReference type="RuleBase" id="RU000631"/>
    </source>
</evidence>
<feature type="domain" description="Tubulin/FtsZ 2-layer sandwich" evidence="9">
    <location>
        <begin position="214"/>
        <end position="333"/>
    </location>
</feature>
<feature type="binding site" evidence="4">
    <location>
        <position position="148"/>
    </location>
    <ligand>
        <name>GTP</name>
        <dbReference type="ChEBI" id="CHEBI:37565"/>
    </ligand>
</feature>
<dbReference type="InterPro" id="IPR045061">
    <property type="entry name" value="FtsZ/CetZ"/>
</dbReference>
<dbReference type="PANTHER" id="PTHR30314">
    <property type="entry name" value="CELL DIVISION PROTEIN FTSZ-RELATED"/>
    <property type="match status" value="1"/>
</dbReference>
<feature type="binding site" evidence="4">
    <location>
        <position position="144"/>
    </location>
    <ligand>
        <name>GTP</name>
        <dbReference type="ChEBI" id="CHEBI:37565"/>
    </ligand>
</feature>
<dbReference type="GO" id="GO:0043093">
    <property type="term" value="P:FtsZ-dependent cytokinesis"/>
    <property type="evidence" value="ECO:0007669"/>
    <property type="project" value="UniProtKB-UniRule"/>
</dbReference>
<dbReference type="GO" id="GO:0005737">
    <property type="term" value="C:cytoplasm"/>
    <property type="evidence" value="ECO:0007669"/>
    <property type="project" value="UniProtKB-SubCell"/>
</dbReference>
<dbReference type="GO" id="GO:0051258">
    <property type="term" value="P:protein polymerization"/>
    <property type="evidence" value="ECO:0007669"/>
    <property type="project" value="UniProtKB-UniRule"/>
</dbReference>
<name>A0A3D8J0R7_9HELI</name>
<evidence type="ECO:0000313" key="11">
    <source>
        <dbReference type="Proteomes" id="UP000257045"/>
    </source>
</evidence>
<feature type="region of interest" description="Disordered" evidence="7">
    <location>
        <begin position="328"/>
        <end position="384"/>
    </location>
</feature>
<keyword evidence="4 6" id="KW-0131">Cell cycle</keyword>
<dbReference type="GO" id="GO:0003924">
    <property type="term" value="F:GTPase activity"/>
    <property type="evidence" value="ECO:0007669"/>
    <property type="project" value="UniProtKB-UniRule"/>
</dbReference>
<dbReference type="InterPro" id="IPR037103">
    <property type="entry name" value="Tubulin/FtsZ-like_C"/>
</dbReference>
<dbReference type="InterPro" id="IPR003008">
    <property type="entry name" value="Tubulin_FtsZ_GTPase"/>
</dbReference>
<dbReference type="CDD" id="cd02201">
    <property type="entry name" value="FtsZ_type1"/>
    <property type="match status" value="1"/>
</dbReference>
<dbReference type="Gene3D" id="3.30.1330.20">
    <property type="entry name" value="Tubulin/FtsZ, C-terminal domain"/>
    <property type="match status" value="1"/>
</dbReference>
<dbReference type="PANTHER" id="PTHR30314:SF3">
    <property type="entry name" value="MITOCHONDRIAL DIVISION PROTEIN FSZA"/>
    <property type="match status" value="1"/>
</dbReference>
<comment type="subunit">
    <text evidence="4">Homodimer. Polymerizes to form a dynamic ring structure in a strictly GTP-dependent manner. Interacts directly with several other division proteins.</text>
</comment>
<evidence type="ECO:0000256" key="1">
    <source>
        <dbReference type="ARBA" id="ARBA00009690"/>
    </source>
</evidence>
<dbReference type="AlphaFoldDB" id="A0A3D8J0R7"/>
<keyword evidence="4 6" id="KW-0132">Cell division</keyword>
<keyword evidence="4 6" id="KW-0717">Septation</keyword>
<dbReference type="EMBL" id="NXLV01000004">
    <property type="protein sequence ID" value="RDU71132.1"/>
    <property type="molecule type" value="Genomic_DNA"/>
</dbReference>
<gene>
    <name evidence="4" type="primary">ftsZ</name>
    <name evidence="10" type="ORF">CQA58_03190</name>
</gene>
<dbReference type="SUPFAM" id="SSF55307">
    <property type="entry name" value="Tubulin C-terminal domain-like"/>
    <property type="match status" value="1"/>
</dbReference>
<keyword evidence="3 4" id="KW-0342">GTP-binding</keyword>
<dbReference type="SMART" id="SM00865">
    <property type="entry name" value="Tubulin_C"/>
    <property type="match status" value="1"/>
</dbReference>
<dbReference type="InterPro" id="IPR036525">
    <property type="entry name" value="Tubulin/FtsZ_GTPase_sf"/>
</dbReference>
<accession>A0A3D8J0R7</accession>
<dbReference type="InterPro" id="IPR018316">
    <property type="entry name" value="Tubulin/FtsZ_2-layer-sand-dom"/>
</dbReference>
<dbReference type="InterPro" id="IPR020805">
    <property type="entry name" value="Cell_div_FtsZ_CS"/>
</dbReference>
<dbReference type="InterPro" id="IPR024757">
    <property type="entry name" value="FtsZ_C"/>
</dbReference>
<dbReference type="Pfam" id="PF00091">
    <property type="entry name" value="Tubulin"/>
    <property type="match status" value="1"/>
</dbReference>
<feature type="binding site" evidence="4">
    <location>
        <begin position="24"/>
        <end position="28"/>
    </location>
    <ligand>
        <name>GTP</name>
        <dbReference type="ChEBI" id="CHEBI:37565"/>
    </ligand>
</feature>
<proteinExistence type="inferred from homology"/>
<dbReference type="InterPro" id="IPR008280">
    <property type="entry name" value="Tub_FtsZ_C"/>
</dbReference>
<sequence length="384" mass="41680">MENIVVEEIQPVFGAKITAIGVGGGGSNAISNLVSTMGSHPCVKIVAANTDKQHLDLSPANYKIRLGEERTRGLGAGMRPEVGREAAEESREEIREMLQGSDIVFIATGLGGGTGTGASPVIAEVAKEIGALTVSIVTKPFKSEGPKKARLAEEGLAKLREMSDSIIVVPNEKLIPIIPRNAGKVECYKIVDDVLVRAVTGIAGVMLNYEANNMNLDFADIETVMGHKGLALMGIGESEGENAATSAVEDALKSPLLESVSIQGAMGILVNFETHPDYSFLELNEAETYIQEFAHPEADVKFGTISRPEMSENHVRVTIIATGFEKDVMPSKEEKQDFQEEKQKQQMKQAISTEFHPRELFGQNYDQDNLDYPTILRRPPQKSN</sequence>
<dbReference type="SUPFAM" id="SSF52490">
    <property type="entry name" value="Tubulin nucleotide-binding domain-like"/>
    <property type="match status" value="1"/>
</dbReference>
<evidence type="ECO:0000259" key="8">
    <source>
        <dbReference type="SMART" id="SM00864"/>
    </source>
</evidence>
<comment type="function">
    <text evidence="4 6">Essential cell division protein that forms a contractile ring structure (Z ring) at the future cell division site. The regulation of the ring assembly controls the timing and the location of cell division. One of the functions of the FtsZ ring is to recruit other cell division proteins to the septum to produce a new cell wall between the dividing cells. Binds GTP and shows GTPase activity.</text>
</comment>
<feature type="compositionally biased region" description="Basic and acidic residues" evidence="7">
    <location>
        <begin position="328"/>
        <end position="344"/>
    </location>
</feature>
<dbReference type="RefSeq" id="WP_115569278.1">
    <property type="nucleotide sequence ID" value="NZ_NXLV01000004.1"/>
</dbReference>
<evidence type="ECO:0000313" key="10">
    <source>
        <dbReference type="EMBL" id="RDU71132.1"/>
    </source>
</evidence>
<protein>
    <recommendedName>
        <fullName evidence="4 5">Cell division protein FtsZ</fullName>
    </recommendedName>
</protein>
<evidence type="ECO:0000256" key="4">
    <source>
        <dbReference type="HAMAP-Rule" id="MF_00909"/>
    </source>
</evidence>
<dbReference type="NCBIfam" id="TIGR00065">
    <property type="entry name" value="ftsZ"/>
    <property type="match status" value="1"/>
</dbReference>
<evidence type="ECO:0000256" key="2">
    <source>
        <dbReference type="ARBA" id="ARBA00022741"/>
    </source>
</evidence>
<dbReference type="PROSITE" id="PS01135">
    <property type="entry name" value="FTSZ_2"/>
    <property type="match status" value="1"/>
</dbReference>
<feature type="domain" description="Tubulin/FtsZ GTPase" evidence="8">
    <location>
        <begin position="16"/>
        <end position="211"/>
    </location>
</feature>
<dbReference type="Proteomes" id="UP000257045">
    <property type="component" value="Unassembled WGS sequence"/>
</dbReference>
<evidence type="ECO:0000256" key="5">
    <source>
        <dbReference type="NCBIfam" id="TIGR00065"/>
    </source>
</evidence>
<dbReference type="HAMAP" id="MF_00909">
    <property type="entry name" value="FtsZ"/>
    <property type="match status" value="1"/>
</dbReference>
<feature type="binding site" evidence="4">
    <location>
        <begin position="113"/>
        <end position="115"/>
    </location>
    <ligand>
        <name>GTP</name>
        <dbReference type="ChEBI" id="CHEBI:37565"/>
    </ligand>
</feature>
<dbReference type="SMART" id="SM00864">
    <property type="entry name" value="Tubulin"/>
    <property type="match status" value="1"/>
</dbReference>
<comment type="subcellular location">
    <subcellularLocation>
        <location evidence="4">Cytoplasm</location>
    </subcellularLocation>
    <text evidence="4">Assembles at midcell at the inner surface of the cytoplasmic membrane.</text>
</comment>
<reference evidence="10 11" key="1">
    <citation type="submission" date="2018-04" db="EMBL/GenBank/DDBJ databases">
        <title>Novel Campyloabacter and Helicobacter Species and Strains.</title>
        <authorList>
            <person name="Mannion A.J."/>
            <person name="Shen Z."/>
            <person name="Fox J.G."/>
        </authorList>
    </citation>
    <scope>NUCLEOTIDE SEQUENCE [LARGE SCALE GENOMIC DNA]</scope>
    <source>
        <strain evidence="10 11">MIT 04-9366</strain>
    </source>
</reference>
<comment type="similarity">
    <text evidence="1 4 6">Belongs to the FtsZ family.</text>
</comment>
<dbReference type="GO" id="GO:0005525">
    <property type="term" value="F:GTP binding"/>
    <property type="evidence" value="ECO:0007669"/>
    <property type="project" value="UniProtKB-UniRule"/>
</dbReference>
<evidence type="ECO:0000256" key="3">
    <source>
        <dbReference type="ARBA" id="ARBA00023134"/>
    </source>
</evidence>
<dbReference type="PRINTS" id="PR00423">
    <property type="entry name" value="CELLDVISFTSZ"/>
</dbReference>
<dbReference type="GO" id="GO:0000917">
    <property type="term" value="P:division septum assembly"/>
    <property type="evidence" value="ECO:0007669"/>
    <property type="project" value="UniProtKB-KW"/>
</dbReference>
<evidence type="ECO:0000259" key="9">
    <source>
        <dbReference type="SMART" id="SM00865"/>
    </source>
</evidence>
<dbReference type="InterPro" id="IPR000158">
    <property type="entry name" value="Cell_div_FtsZ"/>
</dbReference>